<protein>
    <submittedName>
        <fullName evidence="1">Uncharacterized protein</fullName>
    </submittedName>
</protein>
<evidence type="ECO:0000313" key="2">
    <source>
        <dbReference type="Proteomes" id="UP000197215"/>
    </source>
</evidence>
<dbReference type="OrthoDB" id="1224817at2"/>
<dbReference type="RefSeq" id="WP_088812497.1">
    <property type="nucleotide sequence ID" value="NZ_FYEX01000001.1"/>
</dbReference>
<keyword evidence="2" id="KW-1185">Reference proteome</keyword>
<proteinExistence type="predicted"/>
<organism evidence="1 2">
    <name type="scientific">Polynucleobacter victoriensis</name>
    <dbReference type="NCBI Taxonomy" id="2049319"/>
    <lineage>
        <taxon>Bacteria</taxon>
        <taxon>Pseudomonadati</taxon>
        <taxon>Pseudomonadota</taxon>
        <taxon>Betaproteobacteria</taxon>
        <taxon>Burkholderiales</taxon>
        <taxon>Burkholderiaceae</taxon>
        <taxon>Polynucleobacter</taxon>
    </lineage>
</organism>
<dbReference type="Proteomes" id="UP000197215">
    <property type="component" value="Unassembled WGS sequence"/>
</dbReference>
<accession>A0A212T8B3</accession>
<dbReference type="EMBL" id="FYEX01000001">
    <property type="protein sequence ID" value="SNC62100.1"/>
    <property type="molecule type" value="Genomic_DNA"/>
</dbReference>
<reference evidence="1 2" key="1">
    <citation type="submission" date="2017-06" db="EMBL/GenBank/DDBJ databases">
        <authorList>
            <person name="Kim H.J."/>
            <person name="Triplett B.A."/>
        </authorList>
    </citation>
    <scope>NUCLEOTIDE SEQUENCE [LARGE SCALE GENOMIC DNA]</scope>
    <source>
        <strain evidence="1 2">MWH-VicM1</strain>
    </source>
</reference>
<evidence type="ECO:0000313" key="1">
    <source>
        <dbReference type="EMBL" id="SNC62100.1"/>
    </source>
</evidence>
<name>A0A212T8B3_9BURK</name>
<gene>
    <name evidence="1" type="ORF">SAMN06295916_0609</name>
</gene>
<dbReference type="SUPFAM" id="SSF53756">
    <property type="entry name" value="UDP-Glycosyltransferase/glycogen phosphorylase"/>
    <property type="match status" value="1"/>
</dbReference>
<sequence length="350" mass="40466">MKISFHTEGISLRGTEIALYDYAKYNQEILGNQSIIIHNANNPTHPKVLEKFKSQFPVYGYHEFRDAQKHAENQGVDIGYFIKFGENDAKTFKHCKSVIHTVFPQHHREFHGDIYAFVSKWLAKEYSNQKLPHVPHIVEVHPTNENMRKKLGIPENATVLGCYGGSDSFNLKFVQKVVDEVINTRSDLFFIFMNIDRFINHQRAIFLPGDSEQSVKAEFINTTDGMIHARGIGETFGLACAEFSMKNKPVITYAFSPQRSHIDILGSKGIFYKGHKDLKEILLGFNRTIQHDKDWDAYSTLFNPCVVMKSFKDVFIDTPSHHKLNDYDKLIVQGYRFKKKIRNLVKKIYL</sequence>
<dbReference type="AlphaFoldDB" id="A0A212T8B3"/>